<accession>A0A564YPS9</accession>
<reference evidence="1 2" key="1">
    <citation type="submission" date="2019-07" db="EMBL/GenBank/DDBJ databases">
        <authorList>
            <person name="Jastrzebski P J."/>
            <person name="Paukszto L."/>
            <person name="Jastrzebski P J."/>
        </authorList>
    </citation>
    <scope>NUCLEOTIDE SEQUENCE [LARGE SCALE GENOMIC DNA]</scope>
    <source>
        <strain evidence="1 2">WMS-il1</strain>
    </source>
</reference>
<gene>
    <name evidence="1" type="ORF">WMSIL1_LOCUS8629</name>
</gene>
<evidence type="ECO:0000313" key="1">
    <source>
        <dbReference type="EMBL" id="VUZ49292.1"/>
    </source>
</evidence>
<name>A0A564YPS9_HYMDI</name>
<protein>
    <submittedName>
        <fullName evidence="1">Uncharacterized protein</fullName>
    </submittedName>
</protein>
<feature type="non-terminal residue" evidence="1">
    <location>
        <position position="503"/>
    </location>
</feature>
<keyword evidence="2" id="KW-1185">Reference proteome</keyword>
<proteinExistence type="predicted"/>
<dbReference type="EMBL" id="CABIJS010000333">
    <property type="protein sequence ID" value="VUZ49292.1"/>
    <property type="molecule type" value="Genomic_DNA"/>
</dbReference>
<dbReference type="AlphaFoldDB" id="A0A564YPS9"/>
<evidence type="ECO:0000313" key="2">
    <source>
        <dbReference type="Proteomes" id="UP000321570"/>
    </source>
</evidence>
<sequence>DFTWPHNFLEILLNFSKLLVNVAERGPLRSLLHTVLLFADYSSDELGERICLLEDEYRAKSLEEIVDAFNKFFDSFLERVRNRSADPQVPWQQLAGLEKTFSSDSFKSLLSSLAVASAESYTGPKPKCLSIGGQVVINKPLIVEEEQSDTESKQEIEEVIDLSRLRNFLQHLTFITERSAEILLEISAQNLNIPRSPNALQTIRCILTELSMSSNKCSLLIHPQESSFPAVDRMSDFQMPSDLYIQRSAVLNLLSSCPILQDPELWSLWSYCSSSSLASHWGSLEEFLSDASDEDELAEKYDLAIVKLIGHGYLRLSTNGIPRDLTSALSQCTSENAGLSSSAAVKICDLLIGSVLLVNRFIPPSECIHVLSSHLSSLSEDLTWHKIITPLLCTMPLPLMGVVFSKILQPALSENLINLQEAKGMENILKSSSGTPFHDHLVTLIGVVGGLLGWPIWLNTFKKRRLSFSHQQPTIRTSSAFEQQVETDCNKMDVLLPVLLNNA</sequence>
<dbReference type="Proteomes" id="UP000321570">
    <property type="component" value="Unassembled WGS sequence"/>
</dbReference>
<feature type="non-terminal residue" evidence="1">
    <location>
        <position position="1"/>
    </location>
</feature>
<organism evidence="1 2">
    <name type="scientific">Hymenolepis diminuta</name>
    <name type="common">Rat tapeworm</name>
    <dbReference type="NCBI Taxonomy" id="6216"/>
    <lineage>
        <taxon>Eukaryota</taxon>
        <taxon>Metazoa</taxon>
        <taxon>Spiralia</taxon>
        <taxon>Lophotrochozoa</taxon>
        <taxon>Platyhelminthes</taxon>
        <taxon>Cestoda</taxon>
        <taxon>Eucestoda</taxon>
        <taxon>Cyclophyllidea</taxon>
        <taxon>Hymenolepididae</taxon>
        <taxon>Hymenolepis</taxon>
    </lineage>
</organism>